<gene>
    <name evidence="2" type="ORF">Scani_79400</name>
</gene>
<dbReference type="RefSeq" id="WP_159482684.1">
    <property type="nucleotide sequence ID" value="NZ_BAAATH010000008.1"/>
</dbReference>
<evidence type="ECO:0000313" key="3">
    <source>
        <dbReference type="Proteomes" id="UP000435837"/>
    </source>
</evidence>
<dbReference type="SUPFAM" id="SSF48264">
    <property type="entry name" value="Cytochrome P450"/>
    <property type="match status" value="1"/>
</dbReference>
<name>A0A640SLP8_9ACTN</name>
<dbReference type="PANTHER" id="PTHR46696:SF1">
    <property type="entry name" value="CYTOCHROME P450 YJIB-RELATED"/>
    <property type="match status" value="1"/>
</dbReference>
<accession>A0A640SLP8</accession>
<evidence type="ECO:0000313" key="2">
    <source>
        <dbReference type="EMBL" id="GFE11672.1"/>
    </source>
</evidence>
<dbReference type="Gene3D" id="1.10.630.10">
    <property type="entry name" value="Cytochrome P450"/>
    <property type="match status" value="1"/>
</dbReference>
<dbReference type="GO" id="GO:0005506">
    <property type="term" value="F:iron ion binding"/>
    <property type="evidence" value="ECO:0007669"/>
    <property type="project" value="InterPro"/>
</dbReference>
<dbReference type="PRINTS" id="PR00359">
    <property type="entry name" value="BP450"/>
</dbReference>
<dbReference type="GO" id="GO:0020037">
    <property type="term" value="F:heme binding"/>
    <property type="evidence" value="ECO:0007669"/>
    <property type="project" value="InterPro"/>
</dbReference>
<dbReference type="GO" id="GO:0016705">
    <property type="term" value="F:oxidoreductase activity, acting on paired donors, with incorporation or reduction of molecular oxygen"/>
    <property type="evidence" value="ECO:0007669"/>
    <property type="project" value="InterPro"/>
</dbReference>
<dbReference type="OrthoDB" id="4133219at2"/>
<dbReference type="AlphaFoldDB" id="A0A640SLP8"/>
<dbReference type="InterPro" id="IPR002397">
    <property type="entry name" value="Cyt_P450_B"/>
</dbReference>
<comment type="caution">
    <text evidence="2">The sequence shown here is derived from an EMBL/GenBank/DDBJ whole genome shotgun (WGS) entry which is preliminary data.</text>
</comment>
<dbReference type="PANTHER" id="PTHR46696">
    <property type="entry name" value="P450, PUTATIVE (EUROFUNG)-RELATED"/>
    <property type="match status" value="1"/>
</dbReference>
<sequence>MNSPQKPVLVELPDSHRGAIVLGDPGYHRDPAEVFSALRRTYGPVAPVLLVGQVPAWLVLGHRELTQVTTDTRLFARKAARWRLREQLPADWPLWPMLGGGHTESSLLYTEGDEHRQRAGAVSRALASVDPVEFRAQCESRAEDLVDSFAHSGRAELMAHYALLLPVMVMGWALGVPTEEHRDLVAAFTDQLAGGDRALAGHQHIRRTVQALVRRVRERPSADVASRLAADPVGLSDEQLCQDLIVTILAGHQTTTYWMGNSTYRMLVDRRHTDAFIRGRLAVSQALREVLWDDTPTQVFAGRWTSRPARLGHVTIPAGDLILLGLAAGNTDPHLRAEPGGLRGSRAYLSYSHGPHSCPDPARDLAETIVTAGIEVLLDRLPDLHLACPPEQVRWQPSVWMRGLEALPVTFTPTPPTTRYAGGTPWI</sequence>
<dbReference type="GO" id="GO:0004497">
    <property type="term" value="F:monooxygenase activity"/>
    <property type="evidence" value="ECO:0007669"/>
    <property type="project" value="InterPro"/>
</dbReference>
<dbReference type="InterPro" id="IPR036396">
    <property type="entry name" value="Cyt_P450_sf"/>
</dbReference>
<protein>
    <submittedName>
        <fullName evidence="2">Cytochrome P450</fullName>
    </submittedName>
</protein>
<dbReference type="EMBL" id="BLIN01000007">
    <property type="protein sequence ID" value="GFE11672.1"/>
    <property type="molecule type" value="Genomic_DNA"/>
</dbReference>
<comment type="similarity">
    <text evidence="1">Belongs to the cytochrome P450 family.</text>
</comment>
<reference evidence="2 3" key="1">
    <citation type="submission" date="2019-12" db="EMBL/GenBank/DDBJ databases">
        <title>Whole genome shotgun sequence of Streptomyces caniferus NBRC 15389.</title>
        <authorList>
            <person name="Ichikawa N."/>
            <person name="Kimura A."/>
            <person name="Kitahashi Y."/>
            <person name="Komaki H."/>
            <person name="Tamura T."/>
        </authorList>
    </citation>
    <scope>NUCLEOTIDE SEQUENCE [LARGE SCALE GENOMIC DNA]</scope>
    <source>
        <strain evidence="2 3">NBRC 15389</strain>
    </source>
</reference>
<organism evidence="2 3">
    <name type="scientific">Streptomyces caniferus</name>
    <dbReference type="NCBI Taxonomy" id="285557"/>
    <lineage>
        <taxon>Bacteria</taxon>
        <taxon>Bacillati</taxon>
        <taxon>Actinomycetota</taxon>
        <taxon>Actinomycetes</taxon>
        <taxon>Kitasatosporales</taxon>
        <taxon>Streptomycetaceae</taxon>
        <taxon>Streptomyces</taxon>
    </lineage>
</organism>
<evidence type="ECO:0000256" key="1">
    <source>
        <dbReference type="ARBA" id="ARBA00010617"/>
    </source>
</evidence>
<proteinExistence type="inferred from homology"/>
<dbReference type="Proteomes" id="UP000435837">
    <property type="component" value="Unassembled WGS sequence"/>
</dbReference>